<proteinExistence type="predicted"/>
<gene>
    <name evidence="1" type="ORF">Slati_3006900</name>
</gene>
<evidence type="ECO:0000313" key="1">
    <source>
        <dbReference type="EMBL" id="KAL0428321.1"/>
    </source>
</evidence>
<dbReference type="EMBL" id="JACGWN010000010">
    <property type="protein sequence ID" value="KAL0428321.1"/>
    <property type="molecule type" value="Genomic_DNA"/>
</dbReference>
<protein>
    <recommendedName>
        <fullName evidence="2">RNase H type-1 domain-containing protein</fullName>
    </recommendedName>
</protein>
<name>A0AAW2VKN6_9LAMI</name>
<reference evidence="1" key="1">
    <citation type="submission" date="2020-06" db="EMBL/GenBank/DDBJ databases">
        <authorList>
            <person name="Li T."/>
            <person name="Hu X."/>
            <person name="Zhang T."/>
            <person name="Song X."/>
            <person name="Zhang H."/>
            <person name="Dai N."/>
            <person name="Sheng W."/>
            <person name="Hou X."/>
            <person name="Wei L."/>
        </authorList>
    </citation>
    <scope>NUCLEOTIDE SEQUENCE</scope>
    <source>
        <strain evidence="1">KEN1</strain>
        <tissue evidence="1">Leaf</tissue>
    </source>
</reference>
<organism evidence="1">
    <name type="scientific">Sesamum latifolium</name>
    <dbReference type="NCBI Taxonomy" id="2727402"/>
    <lineage>
        <taxon>Eukaryota</taxon>
        <taxon>Viridiplantae</taxon>
        <taxon>Streptophyta</taxon>
        <taxon>Embryophyta</taxon>
        <taxon>Tracheophyta</taxon>
        <taxon>Spermatophyta</taxon>
        <taxon>Magnoliopsida</taxon>
        <taxon>eudicotyledons</taxon>
        <taxon>Gunneridae</taxon>
        <taxon>Pentapetalae</taxon>
        <taxon>asterids</taxon>
        <taxon>lamiids</taxon>
        <taxon>Lamiales</taxon>
        <taxon>Pedaliaceae</taxon>
        <taxon>Sesamum</taxon>
    </lineage>
</organism>
<reference evidence="1" key="2">
    <citation type="journal article" date="2024" name="Plant">
        <title>Genomic evolution and insights into agronomic trait innovations of Sesamum species.</title>
        <authorList>
            <person name="Miao H."/>
            <person name="Wang L."/>
            <person name="Qu L."/>
            <person name="Liu H."/>
            <person name="Sun Y."/>
            <person name="Le M."/>
            <person name="Wang Q."/>
            <person name="Wei S."/>
            <person name="Zheng Y."/>
            <person name="Lin W."/>
            <person name="Duan Y."/>
            <person name="Cao H."/>
            <person name="Xiong S."/>
            <person name="Wang X."/>
            <person name="Wei L."/>
            <person name="Li C."/>
            <person name="Ma Q."/>
            <person name="Ju M."/>
            <person name="Zhao R."/>
            <person name="Li G."/>
            <person name="Mu C."/>
            <person name="Tian Q."/>
            <person name="Mei H."/>
            <person name="Zhang T."/>
            <person name="Gao T."/>
            <person name="Zhang H."/>
        </authorList>
    </citation>
    <scope>NUCLEOTIDE SEQUENCE</scope>
    <source>
        <strain evidence="1">KEN1</strain>
    </source>
</reference>
<comment type="caution">
    <text evidence="1">The sequence shown here is derived from an EMBL/GenBank/DDBJ whole genome shotgun (WGS) entry which is preliminary data.</text>
</comment>
<accession>A0AAW2VKN6</accession>
<sequence length="117" mass="12677">MKLWAHRVAEWLSCSKDNGRFSVGVDGGLAKGGGNILNINAYRLNNDVVDALAGVVSVGCAAKLAGDIQGDTEAEGSEEEESPEEKAEVQVQAIWRFEVLCTTRVRSNLIRTKIFPE</sequence>
<dbReference type="AlphaFoldDB" id="A0AAW2VKN6"/>
<evidence type="ECO:0008006" key="2">
    <source>
        <dbReference type="Google" id="ProtNLM"/>
    </source>
</evidence>